<dbReference type="AlphaFoldDB" id="A0A127V9C0"/>
<protein>
    <recommendedName>
        <fullName evidence="4">Fucosyltransferase C-terminal domain-containing protein</fullName>
    </recommendedName>
</protein>
<dbReference type="GO" id="GO:0016020">
    <property type="term" value="C:membrane"/>
    <property type="evidence" value="ECO:0007669"/>
    <property type="project" value="InterPro"/>
</dbReference>
<evidence type="ECO:0000256" key="1">
    <source>
        <dbReference type="ARBA" id="ARBA00008919"/>
    </source>
</evidence>
<dbReference type="InterPro" id="IPR038577">
    <property type="entry name" value="GT10-like_C_sf"/>
</dbReference>
<dbReference type="Proteomes" id="UP000071561">
    <property type="component" value="Chromosome"/>
</dbReference>
<keyword evidence="3" id="KW-0808">Transferase</keyword>
<sequence>MTKIKFLSNYDDSESLLKRFKANYLIYDNDLDFTIANDYDYAVVFNRTDEPIIPRAKVITVIQEPSFSKAHEYIDFLLHSDYVLVHDPELFEKTHKLHIGGDVITSPSYMFYHDLVPYQFFDAAIVIKKEKKLSMIVSYLNKPVGIYNKRIGLLNKILDSDLDIDIYGKRLEIEDRRFRGWLEHKFTGLLPYEYSIAIENSNEWNYVTEKFVDCALCRTIPIYNGAPNIADIYDERYFRTIDLDSPDIIGDIKKIIKEPAPLSTRNKDIYFNHYNLYTKLKEIILEKRYG</sequence>
<evidence type="ECO:0000313" key="6">
    <source>
        <dbReference type="Proteomes" id="UP000071561"/>
    </source>
</evidence>
<reference evidence="5 6" key="1">
    <citation type="submission" date="2016-03" db="EMBL/GenBank/DDBJ databases">
        <title>Complete genome sequence of Pedobacter cryoconitis PAMC 27485.</title>
        <authorList>
            <person name="Lee J."/>
            <person name="Kim O.-S."/>
        </authorList>
    </citation>
    <scope>NUCLEOTIDE SEQUENCE [LARGE SCALE GENOMIC DNA]</scope>
    <source>
        <strain evidence="5 6">PAMC 27485</strain>
    </source>
</reference>
<dbReference type="KEGG" id="pcm:AY601_0886"/>
<accession>A0A127V9C0</accession>
<keyword evidence="6" id="KW-1185">Reference proteome</keyword>
<dbReference type="SUPFAM" id="SSF53756">
    <property type="entry name" value="UDP-Glycosyltransferase/glycogen phosphorylase"/>
    <property type="match status" value="1"/>
</dbReference>
<organism evidence="5 6">
    <name type="scientific">Pedobacter cryoconitis</name>
    <dbReference type="NCBI Taxonomy" id="188932"/>
    <lineage>
        <taxon>Bacteria</taxon>
        <taxon>Pseudomonadati</taxon>
        <taxon>Bacteroidota</taxon>
        <taxon>Sphingobacteriia</taxon>
        <taxon>Sphingobacteriales</taxon>
        <taxon>Sphingobacteriaceae</taxon>
        <taxon>Pedobacter</taxon>
    </lineage>
</organism>
<proteinExistence type="inferred from homology"/>
<evidence type="ECO:0000313" key="5">
    <source>
        <dbReference type="EMBL" id="AMP97827.1"/>
    </source>
</evidence>
<dbReference type="InterPro" id="IPR055270">
    <property type="entry name" value="Glyco_tran_10_C"/>
</dbReference>
<dbReference type="GO" id="GO:0008417">
    <property type="term" value="F:fucosyltransferase activity"/>
    <property type="evidence" value="ECO:0007669"/>
    <property type="project" value="InterPro"/>
</dbReference>
<dbReference type="Pfam" id="PF00852">
    <property type="entry name" value="Glyco_transf_10"/>
    <property type="match status" value="1"/>
</dbReference>
<keyword evidence="2" id="KW-0328">Glycosyltransferase</keyword>
<evidence type="ECO:0000259" key="4">
    <source>
        <dbReference type="Pfam" id="PF00852"/>
    </source>
</evidence>
<evidence type="ECO:0000256" key="2">
    <source>
        <dbReference type="ARBA" id="ARBA00022676"/>
    </source>
</evidence>
<name>A0A127V9C0_9SPHI</name>
<dbReference type="PATRIC" id="fig|188932.3.peg.912"/>
<gene>
    <name evidence="5" type="ORF">AY601_0886</name>
</gene>
<dbReference type="PANTHER" id="PTHR11929:SF194">
    <property type="entry name" value="ALPHA-(1,3)-FUCOSYLTRANSFERASE 10"/>
    <property type="match status" value="1"/>
</dbReference>
<feature type="domain" description="Fucosyltransferase C-terminal" evidence="4">
    <location>
        <begin position="128"/>
        <end position="227"/>
    </location>
</feature>
<comment type="similarity">
    <text evidence="1">Belongs to the glycosyltransferase 10 family.</text>
</comment>
<evidence type="ECO:0000256" key="3">
    <source>
        <dbReference type="ARBA" id="ARBA00022679"/>
    </source>
</evidence>
<dbReference type="EMBL" id="CP014504">
    <property type="protein sequence ID" value="AMP97827.1"/>
    <property type="molecule type" value="Genomic_DNA"/>
</dbReference>
<dbReference type="Gene3D" id="3.40.50.11660">
    <property type="entry name" value="Glycosyl transferase family 10, C-terminal domain"/>
    <property type="match status" value="1"/>
</dbReference>
<dbReference type="InterPro" id="IPR001503">
    <property type="entry name" value="Glyco_trans_10"/>
</dbReference>
<dbReference type="PANTHER" id="PTHR11929">
    <property type="entry name" value="ALPHA- 1,3 -FUCOSYLTRANSFERASE"/>
    <property type="match status" value="1"/>
</dbReference>
<dbReference type="RefSeq" id="WP_068396995.1">
    <property type="nucleotide sequence ID" value="NZ_CP014504.1"/>
</dbReference>